<dbReference type="Pfam" id="PF13781">
    <property type="entry name" value="DoxX_3"/>
    <property type="match status" value="1"/>
</dbReference>
<feature type="transmembrane region" description="Helical" evidence="1">
    <location>
        <begin position="73"/>
        <end position="94"/>
    </location>
</feature>
<sequence>MNNSQPSKFINLSLAFLWGYQGLIPKILFINPDEIAIWQTFGLSYAQAQLAGQGSGVLECVFALLFLFNSSKYLHYLSIFSLVFLFALVAFLIPNSLIRAFNPVAMNLAMISLSICYCMLHSQKATSFSAQSKGSI</sequence>
<feature type="transmembrane region" description="Helical" evidence="1">
    <location>
        <begin position="12"/>
        <end position="30"/>
    </location>
</feature>
<keyword evidence="1" id="KW-1133">Transmembrane helix</keyword>
<evidence type="ECO:0000256" key="1">
    <source>
        <dbReference type="SAM" id="Phobius"/>
    </source>
</evidence>
<feature type="transmembrane region" description="Helical" evidence="1">
    <location>
        <begin position="50"/>
        <end position="68"/>
    </location>
</feature>
<dbReference type="AlphaFoldDB" id="A0A1R7QBR0"/>
<feature type="transmembrane region" description="Helical" evidence="1">
    <location>
        <begin position="100"/>
        <end position="120"/>
    </location>
</feature>
<organism evidence="2 3">
    <name type="scientific">Acinetobacter johnsonii</name>
    <dbReference type="NCBI Taxonomy" id="40214"/>
    <lineage>
        <taxon>Bacteria</taxon>
        <taxon>Pseudomonadati</taxon>
        <taxon>Pseudomonadota</taxon>
        <taxon>Gammaproteobacteria</taxon>
        <taxon>Moraxellales</taxon>
        <taxon>Moraxellaceae</taxon>
        <taxon>Acinetobacter</taxon>
    </lineage>
</organism>
<dbReference type="EMBL" id="FUUY01000003">
    <property type="protein sequence ID" value="SJX21596.1"/>
    <property type="molecule type" value="Genomic_DNA"/>
</dbReference>
<evidence type="ECO:0000313" key="3">
    <source>
        <dbReference type="Proteomes" id="UP000196240"/>
    </source>
</evidence>
<dbReference type="RefSeq" id="WP_087011862.1">
    <property type="nucleotide sequence ID" value="NZ_FUUY01000003.1"/>
</dbReference>
<keyword evidence="1" id="KW-0812">Transmembrane</keyword>
<name>A0A1R7QBR0_ACIJO</name>
<proteinExistence type="predicted"/>
<dbReference type="InterPro" id="IPR025695">
    <property type="entry name" value="DoxX-like"/>
</dbReference>
<keyword evidence="1" id="KW-0472">Membrane</keyword>
<evidence type="ECO:0008006" key="4">
    <source>
        <dbReference type="Google" id="ProtNLM"/>
    </source>
</evidence>
<reference evidence="2 3" key="1">
    <citation type="submission" date="2017-02" db="EMBL/GenBank/DDBJ databases">
        <authorList>
            <person name="Peterson S.W."/>
        </authorList>
    </citation>
    <scope>NUCLEOTIDE SEQUENCE [LARGE SCALE GENOMIC DNA]</scope>
    <source>
        <strain evidence="2">C6</strain>
    </source>
</reference>
<protein>
    <recommendedName>
        <fullName evidence="4">DoxX-like family protein</fullName>
    </recommendedName>
</protein>
<evidence type="ECO:0000313" key="2">
    <source>
        <dbReference type="EMBL" id="SJX21596.1"/>
    </source>
</evidence>
<gene>
    <name evidence="2" type="ORF">ACNJC6_01215</name>
</gene>
<dbReference type="Proteomes" id="UP000196240">
    <property type="component" value="Unassembled WGS sequence"/>
</dbReference>
<accession>A0A1R7QBR0</accession>